<reference evidence="2" key="1">
    <citation type="journal article" date="2022" name="Int. J. Syst. Evol. Microbiol.">
        <title>Anaeromyxobacter oryzae sp. nov., Anaeromyxobacter diazotrophicus sp. nov. and Anaeromyxobacter paludicola sp. nov., isolated from paddy soils.</title>
        <authorList>
            <person name="Itoh H."/>
            <person name="Xu Z."/>
            <person name="Mise K."/>
            <person name="Masuda Y."/>
            <person name="Ushijima N."/>
            <person name="Hayakawa C."/>
            <person name="Shiratori Y."/>
            <person name="Senoo K."/>
        </authorList>
    </citation>
    <scope>NUCLEOTIDE SEQUENCE [LARGE SCALE GENOMIC DNA]</scope>
    <source>
        <strain evidence="2">Red232</strain>
    </source>
</reference>
<dbReference type="RefSeq" id="WP_248358362.1">
    <property type="nucleotide sequence ID" value="NZ_AP025591.1"/>
</dbReference>
<accession>A0ABM7WQ90</accession>
<protein>
    <submittedName>
        <fullName evidence="1">Uncharacterized protein</fullName>
    </submittedName>
</protein>
<name>A0ABM7WQ90_9BACT</name>
<dbReference type="EMBL" id="AP025591">
    <property type="protein sequence ID" value="BDG01642.1"/>
    <property type="molecule type" value="Genomic_DNA"/>
</dbReference>
<keyword evidence="2" id="KW-1185">Reference proteome</keyword>
<dbReference type="Proteomes" id="UP001162891">
    <property type="component" value="Chromosome"/>
</dbReference>
<proteinExistence type="predicted"/>
<evidence type="ECO:0000313" key="2">
    <source>
        <dbReference type="Proteomes" id="UP001162891"/>
    </source>
</evidence>
<gene>
    <name evidence="1" type="ORF">AMOR_06380</name>
</gene>
<organism evidence="1 2">
    <name type="scientific">Anaeromyxobacter oryzae</name>
    <dbReference type="NCBI Taxonomy" id="2918170"/>
    <lineage>
        <taxon>Bacteria</taxon>
        <taxon>Pseudomonadati</taxon>
        <taxon>Myxococcota</taxon>
        <taxon>Myxococcia</taxon>
        <taxon>Myxococcales</taxon>
        <taxon>Cystobacterineae</taxon>
        <taxon>Anaeromyxobacteraceae</taxon>
        <taxon>Anaeromyxobacter</taxon>
    </lineage>
</organism>
<sequence>MSAWDWEGRAAAAREAQEAAGRSDDVGAAAFRAALDRAWPPGFFEARERLHEGRATRKDLDLLIDFLVADPVFFRSGYIQESVLRWMKRAPLEADQAERLRAVVVDAIERRHRPYFRRYCSVARALDTPGLRDQVRERVASTDPAVRRHAESVMDALEGRGR</sequence>
<evidence type="ECO:0000313" key="1">
    <source>
        <dbReference type="EMBL" id="BDG01642.1"/>
    </source>
</evidence>